<dbReference type="EMBL" id="CM047942">
    <property type="protein sequence ID" value="KAI9901569.1"/>
    <property type="molecule type" value="Genomic_DNA"/>
</dbReference>
<name>A0ACC0V558_9HYPO</name>
<gene>
    <name evidence="1" type="ORF">N3K66_003386</name>
</gene>
<sequence length="499" mass="54724">MSVEARASGRSKANNQQHKPPTMEVKLDHHYKTKVYTSGSKISGHVEVNTTRDTPFDTVDIICVGASAVRLDFVQSFTTSSSRTFMKLSMPIPGSDLPSPRVFEAGKTYNIPFKFIVPHALTLGACTHDCTSPNVKDQHLRPPPSVGCWEGDDQAPDMTYVEYSVKCRATWTPPRATERESLVETKKVIKILPAFPEDAPLDITFRDERYNLSKQKTIRKNLFAAKAGKLNVSAGQPGAIMLKADGHGASMSNVKVNLEFSPASLDAAPPKVNSVSGKLLTTTFFGGSAAESLPNLGARASQTTNPCLTYSTTNSLFTKSISKLSWGQKHPSLLRRDSGYSSNYVDEESAESADDAIGKKKQQQGPPIRHVASIDVPFSVPSTNKKIFLPTFHSCLISRTYVLQLTVSVGPTNTTMMLNLPLQIGVEQHYQQSTEEDELPSFEAAVRSRRTPDEVQLEDSEDTESYFRPRVLRLPSEELMGTSTLRGHDAGRLQPIGAC</sequence>
<proteinExistence type="predicted"/>
<keyword evidence="2" id="KW-1185">Reference proteome</keyword>
<organism evidence="1 2">
    <name type="scientific">Trichothecium roseum</name>
    <dbReference type="NCBI Taxonomy" id="47278"/>
    <lineage>
        <taxon>Eukaryota</taxon>
        <taxon>Fungi</taxon>
        <taxon>Dikarya</taxon>
        <taxon>Ascomycota</taxon>
        <taxon>Pezizomycotina</taxon>
        <taxon>Sordariomycetes</taxon>
        <taxon>Hypocreomycetidae</taxon>
        <taxon>Hypocreales</taxon>
        <taxon>Hypocreales incertae sedis</taxon>
        <taxon>Trichothecium</taxon>
    </lineage>
</organism>
<reference evidence="1" key="1">
    <citation type="submission" date="2022-10" db="EMBL/GenBank/DDBJ databases">
        <title>Complete Genome of Trichothecium roseum strain YXFP-22015, a Plant Pathogen Isolated from Citrus.</title>
        <authorList>
            <person name="Wang Y."/>
            <person name="Zhu L."/>
        </authorList>
    </citation>
    <scope>NUCLEOTIDE SEQUENCE</scope>
    <source>
        <strain evidence="1">YXFP-22015</strain>
    </source>
</reference>
<comment type="caution">
    <text evidence="1">The sequence shown here is derived from an EMBL/GenBank/DDBJ whole genome shotgun (WGS) entry which is preliminary data.</text>
</comment>
<accession>A0ACC0V558</accession>
<evidence type="ECO:0000313" key="1">
    <source>
        <dbReference type="EMBL" id="KAI9901569.1"/>
    </source>
</evidence>
<protein>
    <submittedName>
        <fullName evidence="1">Uncharacterized protein</fullName>
    </submittedName>
</protein>
<dbReference type="Proteomes" id="UP001163324">
    <property type="component" value="Chromosome 3"/>
</dbReference>
<evidence type="ECO:0000313" key="2">
    <source>
        <dbReference type="Proteomes" id="UP001163324"/>
    </source>
</evidence>